<accession>A0ABQ5BN05</accession>
<feature type="domain" description="Integrase catalytic" evidence="2">
    <location>
        <begin position="178"/>
        <end position="359"/>
    </location>
</feature>
<evidence type="ECO:0000313" key="3">
    <source>
        <dbReference type="EMBL" id="GJT15953.1"/>
    </source>
</evidence>
<feature type="compositionally biased region" description="Basic and acidic residues" evidence="1">
    <location>
        <begin position="451"/>
        <end position="462"/>
    </location>
</feature>
<feature type="compositionally biased region" description="Low complexity" evidence="1">
    <location>
        <begin position="491"/>
        <end position="502"/>
    </location>
</feature>
<dbReference type="Gene3D" id="3.30.420.10">
    <property type="entry name" value="Ribonuclease H-like superfamily/Ribonuclease H"/>
    <property type="match status" value="1"/>
</dbReference>
<dbReference type="Pfam" id="PF25597">
    <property type="entry name" value="SH3_retrovirus"/>
    <property type="match status" value="1"/>
</dbReference>
<reference evidence="3" key="1">
    <citation type="journal article" date="2022" name="Int. J. Mol. Sci.">
        <title>Draft Genome of Tanacetum Coccineum: Genomic Comparison of Closely Related Tanacetum-Family Plants.</title>
        <authorList>
            <person name="Yamashiro T."/>
            <person name="Shiraishi A."/>
            <person name="Nakayama K."/>
            <person name="Satake H."/>
        </authorList>
    </citation>
    <scope>NUCLEOTIDE SEQUENCE</scope>
</reference>
<comment type="caution">
    <text evidence="3">The sequence shown here is derived from an EMBL/GenBank/DDBJ whole genome shotgun (WGS) entry which is preliminary data.</text>
</comment>
<evidence type="ECO:0000259" key="2">
    <source>
        <dbReference type="PROSITE" id="PS50994"/>
    </source>
</evidence>
<sequence length="925" mass="104301">MRLNHQNFSNSRRTFAPTAVLTKSGIVPISAARQSSSRAATLVSDARPINTVAPKPFVISVNTAKGNKVTRVVGKQWINAVKSLVCWVWRPKIKGDPQDDLKDTGIFDSNSKGGKISGKGKIRTRKLDFEDVYFVKELKFNLFSVSQMCDRKNSVLFTETKCLILSPDFKLHDESQVLLKVPRKNNMYSFDLKNVVPSKGLTCLFAKATNDESKLWHRRLGHINFKTMNKLVKGNLVRGLPSKIFENDHTCVACQKGKQYKATCKCDNGTEFKNYDMNQFRGIKRIKMEFKNARTLQQNGVAERKNMTLIEAAKSMLADSLLPIPFWAKAVNTSCYVQNRVLVTKPHNKTPCELLIGRTPIISFMRPFGCPITILNTLDHLGKFDGKADEGFLVGYSINSKAFRVFNSRTRKTNSDVGKAKKEKVPDQEYILLPLLHTSSYVPSSSEEAEFSPKDDAGKKATEQPACDKGGKTDDLGSLDQQVKSGDDPENINNTNSINTASPTFNAVGDKDGNFNSTNDEWVFSTPIIVNAASSSFGHPDALKDHSKLTNLEDTSIFDDAYDDGDEGAEADYNNLETIISVSPIPSTRANKDHPKDQIIREVEAMQEELLQFKLLNVWTLVDLPYGKKVIGYRQEEGIDYDEVFAPVARIKAIRLFFAYASFMDFIVYQMDVKSAFLYGTIEEEVYISQPLAPRAWYETLSTYLLENGFRKGTIDKTLFIKKIKNDILLVQVEQRKDGIFLSQDKYVCDILKKFGFSSVKTASTPMETHKPLSKDADGTNFDVHLYRSMIRSLMYLTSSRADIMFAVCACLRFQVQPKASHMHAVKRIFRYLKGQPTLGLWYLKDSPMELIAYSDSDYAGVSLDRKSITGGCQFLGCRIISWQCKKQTIMANFTTETEYIAASNCCAYVLWLQNQLLDYGYNFM</sequence>
<dbReference type="Pfam" id="PF13976">
    <property type="entry name" value="gag_pre-integrs"/>
    <property type="match status" value="1"/>
</dbReference>
<dbReference type="PANTHER" id="PTHR11439:SF495">
    <property type="entry name" value="REVERSE TRANSCRIPTASE, RNA-DEPENDENT DNA POLYMERASE-RELATED"/>
    <property type="match status" value="1"/>
</dbReference>
<gene>
    <name evidence="3" type="ORF">Tco_0874659</name>
</gene>
<reference evidence="3" key="2">
    <citation type="submission" date="2022-01" db="EMBL/GenBank/DDBJ databases">
        <authorList>
            <person name="Yamashiro T."/>
            <person name="Shiraishi A."/>
            <person name="Satake H."/>
            <person name="Nakayama K."/>
        </authorList>
    </citation>
    <scope>NUCLEOTIDE SEQUENCE</scope>
</reference>
<dbReference type="InterPro" id="IPR025724">
    <property type="entry name" value="GAG-pre-integrase_dom"/>
</dbReference>
<dbReference type="Pfam" id="PF07727">
    <property type="entry name" value="RVT_2"/>
    <property type="match status" value="1"/>
</dbReference>
<evidence type="ECO:0000256" key="1">
    <source>
        <dbReference type="SAM" id="MobiDB-lite"/>
    </source>
</evidence>
<protein>
    <submittedName>
        <fullName evidence="3">Retrovirus-related pol polyprotein from transposon TNT 1-94</fullName>
    </submittedName>
</protein>
<name>A0ABQ5BN05_9ASTR</name>
<dbReference type="PANTHER" id="PTHR11439">
    <property type="entry name" value="GAG-POL-RELATED RETROTRANSPOSON"/>
    <property type="match status" value="1"/>
</dbReference>
<dbReference type="InterPro" id="IPR001584">
    <property type="entry name" value="Integrase_cat-core"/>
</dbReference>
<dbReference type="PROSITE" id="PS50994">
    <property type="entry name" value="INTEGRASE"/>
    <property type="match status" value="1"/>
</dbReference>
<dbReference type="CDD" id="cd09272">
    <property type="entry name" value="RNase_HI_RT_Ty1"/>
    <property type="match status" value="1"/>
</dbReference>
<dbReference type="SUPFAM" id="SSF53098">
    <property type="entry name" value="Ribonuclease H-like"/>
    <property type="match status" value="1"/>
</dbReference>
<dbReference type="InterPro" id="IPR012337">
    <property type="entry name" value="RNaseH-like_sf"/>
</dbReference>
<dbReference type="Proteomes" id="UP001151760">
    <property type="component" value="Unassembled WGS sequence"/>
</dbReference>
<dbReference type="InterPro" id="IPR013103">
    <property type="entry name" value="RVT_2"/>
</dbReference>
<organism evidence="3 4">
    <name type="scientific">Tanacetum coccineum</name>
    <dbReference type="NCBI Taxonomy" id="301880"/>
    <lineage>
        <taxon>Eukaryota</taxon>
        <taxon>Viridiplantae</taxon>
        <taxon>Streptophyta</taxon>
        <taxon>Embryophyta</taxon>
        <taxon>Tracheophyta</taxon>
        <taxon>Spermatophyta</taxon>
        <taxon>Magnoliopsida</taxon>
        <taxon>eudicotyledons</taxon>
        <taxon>Gunneridae</taxon>
        <taxon>Pentapetalae</taxon>
        <taxon>asterids</taxon>
        <taxon>campanulids</taxon>
        <taxon>Asterales</taxon>
        <taxon>Asteraceae</taxon>
        <taxon>Asteroideae</taxon>
        <taxon>Anthemideae</taxon>
        <taxon>Anthemidinae</taxon>
        <taxon>Tanacetum</taxon>
    </lineage>
</organism>
<dbReference type="InterPro" id="IPR057670">
    <property type="entry name" value="SH3_retrovirus"/>
</dbReference>
<feature type="region of interest" description="Disordered" evidence="1">
    <location>
        <begin position="443"/>
        <end position="512"/>
    </location>
</feature>
<dbReference type="InterPro" id="IPR036397">
    <property type="entry name" value="RNaseH_sf"/>
</dbReference>
<keyword evidence="4" id="KW-1185">Reference proteome</keyword>
<proteinExistence type="predicted"/>
<dbReference type="EMBL" id="BQNB010013437">
    <property type="protein sequence ID" value="GJT15953.1"/>
    <property type="molecule type" value="Genomic_DNA"/>
</dbReference>
<evidence type="ECO:0000313" key="4">
    <source>
        <dbReference type="Proteomes" id="UP001151760"/>
    </source>
</evidence>